<dbReference type="RefSeq" id="WP_189693874.1">
    <property type="nucleotide sequence ID" value="NZ_BNCM01000007.1"/>
</dbReference>
<accession>A0ABS1K268</accession>
<name>A0ABS1K268_9MICC</name>
<dbReference type="EMBL" id="JAERRC010000022">
    <property type="protein sequence ID" value="MBL0705558.1"/>
    <property type="molecule type" value="Genomic_DNA"/>
</dbReference>
<keyword evidence="1" id="KW-1133">Transmembrane helix</keyword>
<feature type="transmembrane region" description="Helical" evidence="1">
    <location>
        <begin position="102"/>
        <end position="135"/>
    </location>
</feature>
<evidence type="ECO:0000256" key="1">
    <source>
        <dbReference type="SAM" id="Phobius"/>
    </source>
</evidence>
<feature type="transmembrane region" description="Helical" evidence="1">
    <location>
        <begin position="50"/>
        <end position="82"/>
    </location>
</feature>
<organism evidence="2 3">
    <name type="scientific">Sinomonas cellulolyticus</name>
    <dbReference type="NCBI Taxonomy" id="2801916"/>
    <lineage>
        <taxon>Bacteria</taxon>
        <taxon>Bacillati</taxon>
        <taxon>Actinomycetota</taxon>
        <taxon>Actinomycetes</taxon>
        <taxon>Micrococcales</taxon>
        <taxon>Micrococcaceae</taxon>
        <taxon>Sinomonas</taxon>
    </lineage>
</organism>
<evidence type="ECO:0000313" key="3">
    <source>
        <dbReference type="Proteomes" id="UP000639051"/>
    </source>
</evidence>
<keyword evidence="3" id="KW-1185">Reference proteome</keyword>
<dbReference type="Proteomes" id="UP000639051">
    <property type="component" value="Unassembled WGS sequence"/>
</dbReference>
<comment type="caution">
    <text evidence="2">The sequence shown here is derived from an EMBL/GenBank/DDBJ whole genome shotgun (WGS) entry which is preliminary data.</text>
</comment>
<reference evidence="2 3" key="1">
    <citation type="submission" date="2021-01" db="EMBL/GenBank/DDBJ databases">
        <title>Genome public.</title>
        <authorList>
            <person name="Liu C."/>
            <person name="Sun Q."/>
        </authorList>
    </citation>
    <scope>NUCLEOTIDE SEQUENCE [LARGE SCALE GENOMIC DNA]</scope>
    <source>
        <strain evidence="2 3">JC656</strain>
    </source>
</reference>
<gene>
    <name evidence="2" type="ORF">JJE72_08570</name>
</gene>
<sequence>MTALGLHVIFRLAHRLFVRPVARVAADVMASVVDGREAPAKKRRGHGRDWWTTTLVASAVCVGIGSAYAATVWPAALLWFAIAVALPVRGFSEGLGTVPYFLLASVLASCVPVVGWWLAGAGALAAVLAAAAAWARWRKAARDSSQVPAAQRPGL</sequence>
<protein>
    <submittedName>
        <fullName evidence="2">Uncharacterized protein</fullName>
    </submittedName>
</protein>
<proteinExistence type="predicted"/>
<keyword evidence="1" id="KW-0472">Membrane</keyword>
<evidence type="ECO:0000313" key="2">
    <source>
        <dbReference type="EMBL" id="MBL0705558.1"/>
    </source>
</evidence>
<keyword evidence="1" id="KW-0812">Transmembrane</keyword>